<evidence type="ECO:0000313" key="2">
    <source>
        <dbReference type="EMBL" id="NHN35633.1"/>
    </source>
</evidence>
<name>A0ABX0JI08_9BACL</name>
<organism evidence="2 3">
    <name type="scientific">Paenibacillus agricola</name>
    <dbReference type="NCBI Taxonomy" id="2716264"/>
    <lineage>
        <taxon>Bacteria</taxon>
        <taxon>Bacillati</taxon>
        <taxon>Bacillota</taxon>
        <taxon>Bacilli</taxon>
        <taxon>Bacillales</taxon>
        <taxon>Paenibacillaceae</taxon>
        <taxon>Paenibacillus</taxon>
    </lineage>
</organism>
<dbReference type="EMBL" id="JAAOIW010000053">
    <property type="protein sequence ID" value="NHN35633.1"/>
    <property type="molecule type" value="Genomic_DNA"/>
</dbReference>
<feature type="domain" description="Glutaminase A central" evidence="1">
    <location>
        <begin position="2"/>
        <end position="156"/>
    </location>
</feature>
<comment type="caution">
    <text evidence="2">The sequence shown here is derived from an EMBL/GenBank/DDBJ whole genome shotgun (WGS) entry which is preliminary data.</text>
</comment>
<accession>A0ABX0JI08</accession>
<protein>
    <submittedName>
        <fullName evidence="2">DUF1793 domain-containing protein</fullName>
    </submittedName>
</protein>
<dbReference type="Pfam" id="PF16335">
    <property type="entry name" value="GtaA_6_Hairpin"/>
    <property type="match status" value="1"/>
</dbReference>
<proteinExistence type="predicted"/>
<evidence type="ECO:0000259" key="1">
    <source>
        <dbReference type="Pfam" id="PF16335"/>
    </source>
</evidence>
<gene>
    <name evidence="2" type="ORF">G9U52_38850</name>
</gene>
<reference evidence="2" key="1">
    <citation type="submission" date="2020-03" db="EMBL/GenBank/DDBJ databases">
        <title>Draft sequencing of Paenibacilllus sp. S3N08.</title>
        <authorList>
            <person name="Kim D.-U."/>
        </authorList>
    </citation>
    <scope>NUCLEOTIDE SEQUENCE</scope>
    <source>
        <strain evidence="2">S3N08</strain>
    </source>
</reference>
<keyword evidence="3" id="KW-1185">Reference proteome</keyword>
<evidence type="ECO:0000313" key="3">
    <source>
        <dbReference type="Proteomes" id="UP001165962"/>
    </source>
</evidence>
<dbReference type="PANTHER" id="PTHR31987:SF1">
    <property type="entry name" value="GLUTAMINASE A"/>
    <property type="match status" value="1"/>
</dbReference>
<sequence>MDPGNQLCTDDFAGHLAHNVNLSIKAIEGLGGFAKLCKMLGKSEEAEHYLNKAQSMANDWLTMAQDGDHDKLAFDAPGSWSLKYNLVWDTLFDLNLFPKEVAEREVAYYRYKKNHNGTPLDNPRTYTKADWLVWAAALAKDKQDFVELIDPIWDFLVYLLVIGITQ</sequence>
<dbReference type="Proteomes" id="UP001165962">
    <property type="component" value="Unassembled WGS sequence"/>
</dbReference>
<dbReference type="InterPro" id="IPR052743">
    <property type="entry name" value="Glutaminase_GtaA"/>
</dbReference>
<dbReference type="PANTHER" id="PTHR31987">
    <property type="entry name" value="GLUTAMINASE A-RELATED"/>
    <property type="match status" value="1"/>
</dbReference>
<dbReference type="InterPro" id="IPR032514">
    <property type="entry name" value="GtaA_central"/>
</dbReference>